<gene>
    <name evidence="7" type="ORF">DN062_15810</name>
</gene>
<dbReference type="RefSeq" id="WP_112160267.1">
    <property type="nucleotide sequence ID" value="NZ_QKRX01000015.1"/>
</dbReference>
<keyword evidence="7" id="KW-0436">Ligase</keyword>
<keyword evidence="3 4" id="KW-0067">ATP-binding</keyword>
<evidence type="ECO:0000313" key="8">
    <source>
        <dbReference type="Proteomes" id="UP000250744"/>
    </source>
</evidence>
<protein>
    <recommendedName>
        <fullName evidence="5">5-formyltetrahydrofolate cyclo-ligase</fullName>
        <ecNumber evidence="5">6.3.3.2</ecNumber>
    </recommendedName>
</protein>
<dbReference type="InterPro" id="IPR037171">
    <property type="entry name" value="NagB/RpiA_transferase-like"/>
</dbReference>
<comment type="caution">
    <text evidence="7">The sequence shown here is derived from an EMBL/GenBank/DDBJ whole genome shotgun (WGS) entry which is preliminary data.</text>
</comment>
<dbReference type="Proteomes" id="UP000250744">
    <property type="component" value="Unassembled WGS sequence"/>
</dbReference>
<evidence type="ECO:0000256" key="1">
    <source>
        <dbReference type="ARBA" id="ARBA00010638"/>
    </source>
</evidence>
<dbReference type="GO" id="GO:0005524">
    <property type="term" value="F:ATP binding"/>
    <property type="evidence" value="ECO:0007669"/>
    <property type="project" value="UniProtKB-KW"/>
</dbReference>
<evidence type="ECO:0000256" key="6">
    <source>
        <dbReference type="SAM" id="MobiDB-lite"/>
    </source>
</evidence>
<reference evidence="7 8" key="1">
    <citation type="submission" date="2018-06" db="EMBL/GenBank/DDBJ databases">
        <title>Nitrincola tibetense sp. nov., isolated from Lake XuguoCo on Tibetan Plateau.</title>
        <authorList>
            <person name="Xing P."/>
        </authorList>
    </citation>
    <scope>NUCLEOTIDE SEQUENCE [LARGE SCALE GENOMIC DNA]</scope>
    <source>
        <strain evidence="8">xg18</strain>
    </source>
</reference>
<comment type="similarity">
    <text evidence="1 5">Belongs to the 5-formyltetrahydrofolate cyclo-ligase family.</text>
</comment>
<evidence type="ECO:0000256" key="3">
    <source>
        <dbReference type="ARBA" id="ARBA00022840"/>
    </source>
</evidence>
<feature type="binding site" evidence="4">
    <location>
        <position position="53"/>
    </location>
    <ligand>
        <name>substrate</name>
    </ligand>
</feature>
<dbReference type="EMBL" id="QKRX01000015">
    <property type="protein sequence ID" value="RAU16859.1"/>
    <property type="molecule type" value="Genomic_DNA"/>
</dbReference>
<comment type="catalytic activity">
    <reaction evidence="5">
        <text>(6S)-5-formyl-5,6,7,8-tetrahydrofolate + ATP = (6R)-5,10-methenyltetrahydrofolate + ADP + phosphate</text>
        <dbReference type="Rhea" id="RHEA:10488"/>
        <dbReference type="ChEBI" id="CHEBI:30616"/>
        <dbReference type="ChEBI" id="CHEBI:43474"/>
        <dbReference type="ChEBI" id="CHEBI:57455"/>
        <dbReference type="ChEBI" id="CHEBI:57457"/>
        <dbReference type="ChEBI" id="CHEBI:456216"/>
        <dbReference type="EC" id="6.3.3.2"/>
    </reaction>
</comment>
<comment type="cofactor">
    <cofactor evidence="5">
        <name>Mg(2+)</name>
        <dbReference type="ChEBI" id="CHEBI:18420"/>
    </cofactor>
</comment>
<keyword evidence="5" id="KW-0460">Magnesium</keyword>
<dbReference type="SUPFAM" id="SSF100950">
    <property type="entry name" value="NagB/RpiA/CoA transferase-like"/>
    <property type="match status" value="1"/>
</dbReference>
<feature type="compositionally biased region" description="Polar residues" evidence="6">
    <location>
        <begin position="1"/>
        <end position="15"/>
    </location>
</feature>
<dbReference type="GO" id="GO:0035999">
    <property type="term" value="P:tetrahydrofolate interconversion"/>
    <property type="evidence" value="ECO:0007669"/>
    <property type="project" value="TreeGrafter"/>
</dbReference>
<dbReference type="EC" id="6.3.3.2" evidence="5"/>
<keyword evidence="2 4" id="KW-0547">Nucleotide-binding</keyword>
<evidence type="ECO:0000256" key="5">
    <source>
        <dbReference type="RuleBase" id="RU361279"/>
    </source>
</evidence>
<dbReference type="NCBIfam" id="TIGR02727">
    <property type="entry name" value="MTHFS_bact"/>
    <property type="match status" value="1"/>
</dbReference>
<feature type="region of interest" description="Disordered" evidence="6">
    <location>
        <begin position="1"/>
        <end position="24"/>
    </location>
</feature>
<evidence type="ECO:0000256" key="2">
    <source>
        <dbReference type="ARBA" id="ARBA00022741"/>
    </source>
</evidence>
<dbReference type="InterPro" id="IPR002698">
    <property type="entry name" value="FTHF_cligase"/>
</dbReference>
<dbReference type="GO" id="GO:0030272">
    <property type="term" value="F:5-formyltetrahydrofolate cyclo-ligase activity"/>
    <property type="evidence" value="ECO:0007669"/>
    <property type="project" value="UniProtKB-EC"/>
</dbReference>
<feature type="binding site" evidence="4">
    <location>
        <position position="58"/>
    </location>
    <ligand>
        <name>substrate</name>
    </ligand>
</feature>
<feature type="binding site" evidence="4">
    <location>
        <begin position="7"/>
        <end position="11"/>
    </location>
    <ligand>
        <name>ATP</name>
        <dbReference type="ChEBI" id="CHEBI:30616"/>
    </ligand>
</feature>
<dbReference type="PIRSF" id="PIRSF006806">
    <property type="entry name" value="FTHF_cligase"/>
    <property type="match status" value="1"/>
</dbReference>
<evidence type="ECO:0000313" key="7">
    <source>
        <dbReference type="EMBL" id="RAU16859.1"/>
    </source>
</evidence>
<proteinExistence type="inferred from homology"/>
<dbReference type="PANTHER" id="PTHR23407">
    <property type="entry name" value="ATPASE INHIBITOR/5-FORMYLTETRAHYDROFOLATE CYCLO-LIGASE"/>
    <property type="match status" value="1"/>
</dbReference>
<dbReference type="Gene3D" id="3.40.50.10420">
    <property type="entry name" value="NagB/RpiA/CoA transferase-like"/>
    <property type="match status" value="1"/>
</dbReference>
<name>A0A364NIA8_9GAMM</name>
<dbReference type="OrthoDB" id="9801938at2"/>
<evidence type="ECO:0000256" key="4">
    <source>
        <dbReference type="PIRSR" id="PIRSR006806-1"/>
    </source>
</evidence>
<accession>A0A364NIA8</accession>
<dbReference type="AlphaFoldDB" id="A0A364NIA8"/>
<dbReference type="Pfam" id="PF01812">
    <property type="entry name" value="5-FTHF_cyc-lig"/>
    <property type="match status" value="1"/>
</dbReference>
<keyword evidence="5" id="KW-0479">Metal-binding</keyword>
<dbReference type="GO" id="GO:0009396">
    <property type="term" value="P:folic acid-containing compound biosynthetic process"/>
    <property type="evidence" value="ECO:0007669"/>
    <property type="project" value="TreeGrafter"/>
</dbReference>
<feature type="binding site" evidence="4">
    <location>
        <begin position="138"/>
        <end position="146"/>
    </location>
    <ligand>
        <name>ATP</name>
        <dbReference type="ChEBI" id="CHEBI:30616"/>
    </ligand>
</feature>
<organism evidence="7 8">
    <name type="scientific">Nitrincola tibetensis</name>
    <dbReference type="NCBI Taxonomy" id="2219697"/>
    <lineage>
        <taxon>Bacteria</taxon>
        <taxon>Pseudomonadati</taxon>
        <taxon>Pseudomonadota</taxon>
        <taxon>Gammaproteobacteria</taxon>
        <taxon>Oceanospirillales</taxon>
        <taxon>Oceanospirillaceae</taxon>
        <taxon>Nitrincola</taxon>
    </lineage>
</organism>
<dbReference type="GO" id="GO:0046872">
    <property type="term" value="F:metal ion binding"/>
    <property type="evidence" value="ECO:0007669"/>
    <property type="project" value="UniProtKB-KW"/>
</dbReference>
<dbReference type="PANTHER" id="PTHR23407:SF1">
    <property type="entry name" value="5-FORMYLTETRAHYDROFOLATE CYCLO-LIGASE"/>
    <property type="match status" value="1"/>
</dbReference>
<sequence length="198" mass="22530">MSTASEKQTLRQQMRSARRALSPHQQRQNARLLCRSVESQLWFQQAKSIALYLPNDGEIDTGPLIQLCWLSGKKVFLPRLHPTAKHRLIFVPYTAQSKMRLNCYQIPEPMIQGLKPRPAWALSLVMFPLVAFDQKGGRLGMGGGYYDRTFSFKHLPKGMNSTKLIGLAHDIQKVDSLPTESWDIPLQGIATDKDYYPC</sequence>
<dbReference type="InterPro" id="IPR024185">
    <property type="entry name" value="FTHF_cligase-like_sf"/>
</dbReference>
<keyword evidence="8" id="KW-1185">Reference proteome</keyword>